<protein>
    <submittedName>
        <fullName evidence="1">Uncharacterized protein</fullName>
    </submittedName>
</protein>
<evidence type="ECO:0000313" key="2">
    <source>
        <dbReference type="Proteomes" id="UP001277967"/>
    </source>
</evidence>
<dbReference type="Proteomes" id="UP001277967">
    <property type="component" value="Unassembled WGS sequence"/>
</dbReference>
<sequence>MVGWEWGCGFGRSVEWGGLVWQAFEKGAGMMVYFDGVEGRLKIRRARVVRLKTLKERQDIVSQICMEALALQAQELGMGYGSDERDSYGDGHLLVSGVAGDHQQFD</sequence>
<keyword evidence="2" id="KW-1185">Reference proteome</keyword>
<reference evidence="1 2" key="1">
    <citation type="submission" date="2023-11" db="EMBL/GenBank/DDBJ databases">
        <title>Genome sequence of Pseudomonas salmasensis Strain SLU99.</title>
        <authorList>
            <person name="Ghadamgahi F."/>
            <person name="Kalyandurg P.B."/>
            <person name="Catara V."/>
            <person name="Vetukuri R."/>
            <person name="Ghosh S."/>
        </authorList>
    </citation>
    <scope>NUCLEOTIDE SEQUENCE [LARGE SCALE GENOMIC DNA]</scope>
    <source>
        <strain evidence="1 2">SLU99</strain>
    </source>
</reference>
<comment type="caution">
    <text evidence="1">The sequence shown here is derived from an EMBL/GenBank/DDBJ whole genome shotgun (WGS) entry which is preliminary data.</text>
</comment>
<dbReference type="EMBL" id="JAXGGE010000001">
    <property type="protein sequence ID" value="MDY4299525.1"/>
    <property type="molecule type" value="Genomic_DNA"/>
</dbReference>
<gene>
    <name evidence="1" type="ORF">SO486_05885</name>
</gene>
<evidence type="ECO:0000313" key="1">
    <source>
        <dbReference type="EMBL" id="MDY4299525.1"/>
    </source>
</evidence>
<proteinExistence type="predicted"/>
<name>A0ABU5FBM4_9PSED</name>
<dbReference type="RefSeq" id="WP_320746592.1">
    <property type="nucleotide sequence ID" value="NZ_CP152477.1"/>
</dbReference>
<organism evidence="1 2">
    <name type="scientific">Pseudomonas salmasensis</name>
    <dbReference type="NCBI Taxonomy" id="2745514"/>
    <lineage>
        <taxon>Bacteria</taxon>
        <taxon>Pseudomonadati</taxon>
        <taxon>Pseudomonadota</taxon>
        <taxon>Gammaproteobacteria</taxon>
        <taxon>Pseudomonadales</taxon>
        <taxon>Pseudomonadaceae</taxon>
        <taxon>Pseudomonas</taxon>
    </lineage>
</organism>
<accession>A0ABU5FBM4</accession>